<evidence type="ECO:0000313" key="3">
    <source>
        <dbReference type="EMBL" id="KAK5956462.1"/>
    </source>
</evidence>
<dbReference type="PANTHER" id="PTHR43433">
    <property type="entry name" value="HYDROLASE, ALPHA/BETA FOLD FAMILY PROTEIN"/>
    <property type="match status" value="1"/>
</dbReference>
<reference evidence="3 4" key="1">
    <citation type="submission" date="2022-12" db="EMBL/GenBank/DDBJ databases">
        <title>Genomic features and morphological characterization of a novel Knufia sp. strain isolated from spacecraft assembly facility.</title>
        <authorList>
            <person name="Teixeira M."/>
            <person name="Chander A.M."/>
            <person name="Stajich J.E."/>
            <person name="Venkateswaran K."/>
        </authorList>
    </citation>
    <scope>NUCLEOTIDE SEQUENCE [LARGE SCALE GENOMIC DNA]</scope>
    <source>
        <strain evidence="3 4">FJI-L2-BK-P2</strain>
    </source>
</reference>
<comment type="caution">
    <text evidence="3">The sequence shown here is derived from an EMBL/GenBank/DDBJ whole genome shotgun (WGS) entry which is preliminary data.</text>
</comment>
<dbReference type="Gene3D" id="3.40.50.1820">
    <property type="entry name" value="alpha/beta hydrolase"/>
    <property type="match status" value="1"/>
</dbReference>
<evidence type="ECO:0000259" key="2">
    <source>
        <dbReference type="Pfam" id="PF00561"/>
    </source>
</evidence>
<keyword evidence="4" id="KW-1185">Reference proteome</keyword>
<feature type="compositionally biased region" description="Polar residues" evidence="1">
    <location>
        <begin position="122"/>
        <end position="144"/>
    </location>
</feature>
<proteinExistence type="predicted"/>
<gene>
    <name evidence="3" type="ORF">OHC33_001947</name>
</gene>
<dbReference type="Proteomes" id="UP001316803">
    <property type="component" value="Unassembled WGS sequence"/>
</dbReference>
<dbReference type="AlphaFoldDB" id="A0AAN8I627"/>
<dbReference type="SUPFAM" id="SSF53474">
    <property type="entry name" value="alpha/beta-Hydrolases"/>
    <property type="match status" value="1"/>
</dbReference>
<protein>
    <recommendedName>
        <fullName evidence="2">AB hydrolase-1 domain-containing protein</fullName>
    </recommendedName>
</protein>
<feature type="domain" description="AB hydrolase-1" evidence="2">
    <location>
        <begin position="39"/>
        <end position="216"/>
    </location>
</feature>
<evidence type="ECO:0000256" key="1">
    <source>
        <dbReference type="SAM" id="MobiDB-lite"/>
    </source>
</evidence>
<dbReference type="InterPro" id="IPR000073">
    <property type="entry name" value="AB_hydrolase_1"/>
</dbReference>
<organism evidence="3 4">
    <name type="scientific">Knufia fluminis</name>
    <dbReference type="NCBI Taxonomy" id="191047"/>
    <lineage>
        <taxon>Eukaryota</taxon>
        <taxon>Fungi</taxon>
        <taxon>Dikarya</taxon>
        <taxon>Ascomycota</taxon>
        <taxon>Pezizomycotina</taxon>
        <taxon>Eurotiomycetes</taxon>
        <taxon>Chaetothyriomycetidae</taxon>
        <taxon>Chaetothyriales</taxon>
        <taxon>Trichomeriaceae</taxon>
        <taxon>Knufia</taxon>
    </lineage>
</organism>
<evidence type="ECO:0000313" key="4">
    <source>
        <dbReference type="Proteomes" id="UP001316803"/>
    </source>
</evidence>
<dbReference type="PANTHER" id="PTHR43433:SF10">
    <property type="entry name" value="AB HYDROLASE-1 DOMAIN-CONTAINING PROTEIN"/>
    <property type="match status" value="1"/>
</dbReference>
<dbReference type="InterPro" id="IPR050471">
    <property type="entry name" value="AB_hydrolase"/>
</dbReference>
<feature type="region of interest" description="Disordered" evidence="1">
    <location>
        <begin position="75"/>
        <end position="103"/>
    </location>
</feature>
<dbReference type="EMBL" id="JAKLMC020000004">
    <property type="protein sequence ID" value="KAK5956462.1"/>
    <property type="molecule type" value="Genomic_DNA"/>
</dbReference>
<feature type="region of interest" description="Disordered" evidence="1">
    <location>
        <begin position="118"/>
        <end position="149"/>
    </location>
</feature>
<dbReference type="InterPro" id="IPR029058">
    <property type="entry name" value="AB_hydrolase_fold"/>
</dbReference>
<dbReference type="Pfam" id="PF00561">
    <property type="entry name" value="Abhydrolase_1"/>
    <property type="match status" value="1"/>
</dbReference>
<name>A0AAN8I627_9EURO</name>
<accession>A0AAN8I627</accession>
<sequence length="386" mass="42144">MIITTTNDWERSDKSGLVSVGSYSLFVSTGGPTRRPGAPVVIFITGGGAPTELYVHLHRAISKLSRNYFYDRAGYGRSERPASDDSGACDRYPPRSDLPTDISRLGSYTNHPWWTAGDTHKAPSSSLSSTRNDAPQPSANSSIKPSREIKASDSASELHALMRAIGVAPPYVLAAHSYGGIIARTFLDLFPDDVAGIALLDTNSGLLQQCLGPIPPPAFGRVVADVDPEDVLHLRKASGMSDAEWTAAVAAVAHTRAASADEATHESGRELARCRQIDKRAMGDKPLLVMCSDMAGDLRKLFEEGMKKGGGTRDERCEAEWWLESVELFSIQVQRVQLDLSTESEYVVFEDVGHDFPTRVPERTAELVRRLLAMVKQQRIYSGLVR</sequence>